<protein>
    <submittedName>
        <fullName evidence="2">Uncharacterized protein</fullName>
    </submittedName>
</protein>
<evidence type="ECO:0000313" key="2">
    <source>
        <dbReference type="EMBL" id="KAK6729493.1"/>
    </source>
</evidence>
<accession>A0ABR1BSZ1</accession>
<feature type="compositionally biased region" description="Basic and acidic residues" evidence="1">
    <location>
        <begin position="52"/>
        <end position="74"/>
    </location>
</feature>
<feature type="region of interest" description="Disordered" evidence="1">
    <location>
        <begin position="45"/>
        <end position="74"/>
    </location>
</feature>
<keyword evidence="3" id="KW-1185">Reference proteome</keyword>
<reference evidence="2 3" key="1">
    <citation type="submission" date="2023-08" db="EMBL/GenBank/DDBJ databases">
        <title>A Necator americanus chromosomal reference genome.</title>
        <authorList>
            <person name="Ilik V."/>
            <person name="Petrzelkova K.J."/>
            <person name="Pardy F."/>
            <person name="Fuh T."/>
            <person name="Niatou-Singa F.S."/>
            <person name="Gouil Q."/>
            <person name="Baker L."/>
            <person name="Ritchie M.E."/>
            <person name="Jex A.R."/>
            <person name="Gazzola D."/>
            <person name="Li H."/>
            <person name="Toshio Fujiwara R."/>
            <person name="Zhan B."/>
            <person name="Aroian R.V."/>
            <person name="Pafco B."/>
            <person name="Schwarz E.M."/>
        </authorList>
    </citation>
    <scope>NUCLEOTIDE SEQUENCE [LARGE SCALE GENOMIC DNA]</scope>
    <source>
        <strain evidence="2 3">Aroian</strain>
        <tissue evidence="2">Whole animal</tissue>
    </source>
</reference>
<dbReference type="Proteomes" id="UP001303046">
    <property type="component" value="Unassembled WGS sequence"/>
</dbReference>
<sequence>MIFGKLEMIILDQDYGDGTRLLTSVGAAAVVGSLSRLDQNLLSKIGSPVGTGERKPQDRRDAAKGEARESDSQG</sequence>
<comment type="caution">
    <text evidence="2">The sequence shown here is derived from an EMBL/GenBank/DDBJ whole genome shotgun (WGS) entry which is preliminary data.</text>
</comment>
<evidence type="ECO:0000313" key="3">
    <source>
        <dbReference type="Proteomes" id="UP001303046"/>
    </source>
</evidence>
<gene>
    <name evidence="2" type="primary">Necator_chrI.g2630</name>
    <name evidence="2" type="ORF">RB195_006502</name>
</gene>
<name>A0ABR1BSZ1_NECAM</name>
<organism evidence="2 3">
    <name type="scientific">Necator americanus</name>
    <name type="common">Human hookworm</name>
    <dbReference type="NCBI Taxonomy" id="51031"/>
    <lineage>
        <taxon>Eukaryota</taxon>
        <taxon>Metazoa</taxon>
        <taxon>Ecdysozoa</taxon>
        <taxon>Nematoda</taxon>
        <taxon>Chromadorea</taxon>
        <taxon>Rhabditida</taxon>
        <taxon>Rhabditina</taxon>
        <taxon>Rhabditomorpha</taxon>
        <taxon>Strongyloidea</taxon>
        <taxon>Ancylostomatidae</taxon>
        <taxon>Bunostominae</taxon>
        <taxon>Necator</taxon>
    </lineage>
</organism>
<evidence type="ECO:0000256" key="1">
    <source>
        <dbReference type="SAM" id="MobiDB-lite"/>
    </source>
</evidence>
<proteinExistence type="predicted"/>
<dbReference type="EMBL" id="JAVFWL010000001">
    <property type="protein sequence ID" value="KAK6729493.1"/>
    <property type="molecule type" value="Genomic_DNA"/>
</dbReference>